<protein>
    <submittedName>
        <fullName evidence="1">Aminoglycoside phosphotransferase family protein</fullName>
    </submittedName>
</protein>
<proteinExistence type="predicted"/>
<dbReference type="Pfam" id="PF04655">
    <property type="entry name" value="APH_6_hur"/>
    <property type="match status" value="1"/>
</dbReference>
<evidence type="ECO:0000313" key="1">
    <source>
        <dbReference type="EMBL" id="MDN4599454.1"/>
    </source>
</evidence>
<dbReference type="InterPro" id="IPR011009">
    <property type="entry name" value="Kinase-like_dom_sf"/>
</dbReference>
<dbReference type="SUPFAM" id="SSF56112">
    <property type="entry name" value="Protein kinase-like (PK-like)"/>
    <property type="match status" value="1"/>
</dbReference>
<sequence length="281" mass="30125">MSGDARDNDAVLAPWRERWSLRPDGDAFATPSSVLQPVRRGEQRLFLKRAVSHEERVGGDVLAWWHGEGAVRVLMAEDDVQLLERADGPRDLAALARGGPDGDDEATRTLCRTGLRLHAAGTPPRPAGLFPLRHWFRDLIDREHDDDLLAEARATALDLLAHPAGDVVLHGDLHHGNVLDGGERGWLAIDPKPLHGDPGFDVANVLCNPDAGVALAPGRLERAVGVIASETGMGERRILCWALAWGALSAAWSEADGGDPTAARGVARRARALLGQDAGGR</sequence>
<dbReference type="InterPro" id="IPR006748">
    <property type="entry name" value="NH2Glyco/OHUrea_AB-resist_kin"/>
</dbReference>
<evidence type="ECO:0000313" key="2">
    <source>
        <dbReference type="Proteomes" id="UP001174210"/>
    </source>
</evidence>
<comment type="caution">
    <text evidence="1">The sequence shown here is derived from an EMBL/GenBank/DDBJ whole genome shotgun (WGS) entry which is preliminary data.</text>
</comment>
<accession>A0ABT8J2Z6</accession>
<dbReference type="EMBL" id="JAROCB010000007">
    <property type="protein sequence ID" value="MDN4599454.1"/>
    <property type="molecule type" value="Genomic_DNA"/>
</dbReference>
<reference evidence="1" key="1">
    <citation type="submission" date="2023-03" db="EMBL/GenBank/DDBJ databases">
        <title>MT1 and MT2 Draft Genomes of Novel Species.</title>
        <authorList>
            <person name="Venkateswaran K."/>
        </authorList>
    </citation>
    <scope>NUCLEOTIDE SEQUENCE</scope>
    <source>
        <strain evidence="1">F6_8S_P_1A</strain>
    </source>
</reference>
<name>A0ABT8J2Z6_9MICO</name>
<dbReference type="Proteomes" id="UP001174210">
    <property type="component" value="Unassembled WGS sequence"/>
</dbReference>
<keyword evidence="2" id="KW-1185">Reference proteome</keyword>
<dbReference type="Gene3D" id="3.90.1200.10">
    <property type="match status" value="1"/>
</dbReference>
<gene>
    <name evidence="1" type="ORF">P5G59_20055</name>
</gene>
<organism evidence="1 2">
    <name type="scientific">Leifsonia virtsii</name>
    <dbReference type="NCBI Taxonomy" id="3035915"/>
    <lineage>
        <taxon>Bacteria</taxon>
        <taxon>Bacillati</taxon>
        <taxon>Actinomycetota</taxon>
        <taxon>Actinomycetes</taxon>
        <taxon>Micrococcales</taxon>
        <taxon>Microbacteriaceae</taxon>
        <taxon>Leifsonia</taxon>
    </lineage>
</organism>
<dbReference type="RefSeq" id="WP_301220796.1">
    <property type="nucleotide sequence ID" value="NZ_JAROCB010000007.1"/>
</dbReference>